<gene>
    <name evidence="3" type="ORF">CRV05_14090</name>
</gene>
<dbReference type="PANTHER" id="PTHR30006">
    <property type="entry name" value="THIAMINE-BINDING PERIPLASMIC PROTEIN-RELATED"/>
    <property type="match status" value="1"/>
</dbReference>
<sequence>MDVTTYDSLVVLVGRSPNNIKLNLIVIVLVKHLNNNNKQISSFCHGNNVLITADIGNLYLAKQRGLTQSVSSKTLNENIPTHLRDEDGNWFAITKRARIFVYNPKNVNKADLGDYFSITKPQFKGKVITRTSTHAYNKSL</sequence>
<feature type="domain" description="DJ-1/PfpI" evidence="2">
    <location>
        <begin position="4"/>
        <end position="56"/>
    </location>
</feature>
<dbReference type="Pfam" id="PF13343">
    <property type="entry name" value="SBP_bac_6"/>
    <property type="match status" value="1"/>
</dbReference>
<dbReference type="PANTHER" id="PTHR30006:SF15">
    <property type="entry name" value="IRON-UTILIZATION PERIPLASMIC PROTEIN"/>
    <property type="match status" value="1"/>
</dbReference>
<comment type="caution">
    <text evidence="3">The sequence shown here is derived from an EMBL/GenBank/DDBJ whole genome shotgun (WGS) entry which is preliminary data.</text>
</comment>
<dbReference type="Proteomes" id="UP000289193">
    <property type="component" value="Unassembled WGS sequence"/>
</dbReference>
<evidence type="ECO:0000256" key="1">
    <source>
        <dbReference type="ARBA" id="ARBA00022729"/>
    </source>
</evidence>
<feature type="non-terminal residue" evidence="3">
    <location>
        <position position="140"/>
    </location>
</feature>
<dbReference type="GO" id="GO:0030288">
    <property type="term" value="C:outer membrane-bounded periplasmic space"/>
    <property type="evidence" value="ECO:0007669"/>
    <property type="project" value="TreeGrafter"/>
</dbReference>
<dbReference type="SUPFAM" id="SSF53850">
    <property type="entry name" value="Periplasmic binding protein-like II"/>
    <property type="match status" value="1"/>
</dbReference>
<evidence type="ECO:0000313" key="3">
    <source>
        <dbReference type="EMBL" id="RXK08716.1"/>
    </source>
</evidence>
<keyword evidence="1" id="KW-0732">Signal</keyword>
<keyword evidence="4" id="KW-1185">Reference proteome</keyword>
<evidence type="ECO:0000313" key="4">
    <source>
        <dbReference type="Proteomes" id="UP000289193"/>
    </source>
</evidence>
<proteinExistence type="predicted"/>
<dbReference type="InterPro" id="IPR002818">
    <property type="entry name" value="DJ-1/PfpI"/>
</dbReference>
<protein>
    <recommendedName>
        <fullName evidence="2">DJ-1/PfpI domain-containing protein</fullName>
    </recommendedName>
</protein>
<dbReference type="Gene3D" id="3.40.190.10">
    <property type="entry name" value="Periplasmic binding protein-like II"/>
    <property type="match status" value="1"/>
</dbReference>
<reference evidence="3 4" key="1">
    <citation type="submission" date="2017-10" db="EMBL/GenBank/DDBJ databases">
        <title>Genomics of the genus Arcobacter.</title>
        <authorList>
            <person name="Perez-Cataluna A."/>
            <person name="Figueras M.J."/>
        </authorList>
    </citation>
    <scope>NUCLEOTIDE SEQUENCE [LARGE SCALE GENOMIC DNA]</scope>
    <source>
        <strain evidence="3 4">CECT 7835</strain>
    </source>
</reference>
<dbReference type="EMBL" id="PDKM01000162">
    <property type="protein sequence ID" value="RXK08716.1"/>
    <property type="molecule type" value="Genomic_DNA"/>
</dbReference>
<accession>A0AAX2A5A3</accession>
<organism evidence="3 4">
    <name type="scientific">Halarcobacter bivalviorum</name>
    <dbReference type="NCBI Taxonomy" id="663364"/>
    <lineage>
        <taxon>Bacteria</taxon>
        <taxon>Pseudomonadati</taxon>
        <taxon>Campylobacterota</taxon>
        <taxon>Epsilonproteobacteria</taxon>
        <taxon>Campylobacterales</taxon>
        <taxon>Arcobacteraceae</taxon>
        <taxon>Halarcobacter</taxon>
    </lineage>
</organism>
<name>A0AAX2A5A3_9BACT</name>
<dbReference type="AlphaFoldDB" id="A0AAX2A5A3"/>
<evidence type="ECO:0000259" key="2">
    <source>
        <dbReference type="Pfam" id="PF01965"/>
    </source>
</evidence>
<dbReference type="Pfam" id="PF01965">
    <property type="entry name" value="DJ-1_PfpI"/>
    <property type="match status" value="1"/>
</dbReference>